<dbReference type="AlphaFoldDB" id="A0A6J4HME9"/>
<gene>
    <name evidence="2" type="ORF">AVDCRST_MAG93-752</name>
</gene>
<evidence type="ECO:0000256" key="1">
    <source>
        <dbReference type="SAM" id="Phobius"/>
    </source>
</evidence>
<feature type="transmembrane region" description="Helical" evidence="1">
    <location>
        <begin position="132"/>
        <end position="149"/>
    </location>
</feature>
<accession>A0A6J4HME9</accession>
<dbReference type="Gene3D" id="1.20.120.1630">
    <property type="match status" value="1"/>
</dbReference>
<reference evidence="2" key="1">
    <citation type="submission" date="2020-02" db="EMBL/GenBank/DDBJ databases">
        <authorList>
            <person name="Meier V. D."/>
        </authorList>
    </citation>
    <scope>NUCLEOTIDE SEQUENCE</scope>
    <source>
        <strain evidence="2">AVDCRST_MAG93</strain>
    </source>
</reference>
<dbReference type="EMBL" id="CADCTR010000246">
    <property type="protein sequence ID" value="CAA9227857.1"/>
    <property type="molecule type" value="Genomic_DNA"/>
</dbReference>
<protein>
    <recommendedName>
        <fullName evidence="3">NnrU domain-containing protein</fullName>
    </recommendedName>
</protein>
<sequence>MNLLVLALSVVGFGAFLLLDNPQLAKWPVLRHATSMIGSLALAVAMWSAAGSGDVLDWPRWTTGLGWMLAVIGLCLLVYSVFIEIPLTLRRHTGPGPTLVQSGTYALCRHPGVLWLVLLLVGVLLIVKRTGFVPLMILWIILDIVVVAVQDRIVFPRQFPGYDQYQRRTPFLVPTPASLATFIGRNAHATPTSEDK</sequence>
<keyword evidence="1" id="KW-1133">Transmembrane helix</keyword>
<feature type="transmembrane region" description="Helical" evidence="1">
    <location>
        <begin position="65"/>
        <end position="85"/>
    </location>
</feature>
<feature type="transmembrane region" description="Helical" evidence="1">
    <location>
        <begin position="106"/>
        <end position="126"/>
    </location>
</feature>
<name>A0A6J4HME9_9CHLR</name>
<proteinExistence type="predicted"/>
<keyword evidence="1" id="KW-0812">Transmembrane</keyword>
<organism evidence="2">
    <name type="scientific">uncultured Chloroflexia bacterium</name>
    <dbReference type="NCBI Taxonomy" id="1672391"/>
    <lineage>
        <taxon>Bacteria</taxon>
        <taxon>Bacillati</taxon>
        <taxon>Chloroflexota</taxon>
        <taxon>Chloroflexia</taxon>
        <taxon>environmental samples</taxon>
    </lineage>
</organism>
<evidence type="ECO:0000313" key="2">
    <source>
        <dbReference type="EMBL" id="CAA9227857.1"/>
    </source>
</evidence>
<keyword evidence="1" id="KW-0472">Membrane</keyword>
<evidence type="ECO:0008006" key="3">
    <source>
        <dbReference type="Google" id="ProtNLM"/>
    </source>
</evidence>